<organism evidence="1">
    <name type="scientific">viral metagenome</name>
    <dbReference type="NCBI Taxonomy" id="1070528"/>
    <lineage>
        <taxon>unclassified sequences</taxon>
        <taxon>metagenomes</taxon>
        <taxon>organismal metagenomes</taxon>
    </lineage>
</organism>
<dbReference type="EMBL" id="MN739217">
    <property type="protein sequence ID" value="QHS94177.1"/>
    <property type="molecule type" value="Genomic_DNA"/>
</dbReference>
<dbReference type="PROSITE" id="PS50005">
    <property type="entry name" value="TPR"/>
    <property type="match status" value="1"/>
</dbReference>
<reference evidence="1" key="1">
    <citation type="journal article" date="2020" name="Nature">
        <title>Giant virus diversity and host interactions through global metagenomics.</title>
        <authorList>
            <person name="Schulz F."/>
            <person name="Roux S."/>
            <person name="Paez-Espino D."/>
            <person name="Jungbluth S."/>
            <person name="Walsh D.A."/>
            <person name="Denef V.J."/>
            <person name="McMahon K.D."/>
            <person name="Konstantinidis K.T."/>
            <person name="Eloe-Fadrosh E.A."/>
            <person name="Kyrpides N.C."/>
            <person name="Woyke T."/>
        </authorList>
    </citation>
    <scope>NUCLEOTIDE SEQUENCE</scope>
    <source>
        <strain evidence="1">GVMAG-M-3300018416-26</strain>
    </source>
</reference>
<proteinExistence type="predicted"/>
<evidence type="ECO:0000313" key="1">
    <source>
        <dbReference type="EMBL" id="QHS94177.1"/>
    </source>
</evidence>
<sequence>MNNEKQSDVIINIFFIHYSKLTARKSTMNKLQKAFNDILNIHRNWTIDIKQVTKFDPETLTTEFVKRIFNNEEIKDGNTFYNKYKMNAPGNRFVSNSLKHLDAFNHISKFTQPNHINFIFEDDVVFDNQFVILLSEFIESKVYKDYDMVFLGMPGIKEETTTLNSNVDSIYKEFSKIEVNAIDEKDKIIPCCDSYFITQDCAKRIIGDYIPIRFPNNIQLSYVLDKCNIKCGKTFPNIVADGSKLGFFTSSISSNNILLFNNSYKFIYKLLNKTDLEASDGENIKTLFEQNVFKDSPDFVFLEGLFYMRIKQYNKSKELFDKAIQMYEDQHAPLDNSSAIIHNYIELCRHNQ</sequence>
<dbReference type="AlphaFoldDB" id="A0A6C0BP25"/>
<name>A0A6C0BP25_9ZZZZ</name>
<protein>
    <submittedName>
        <fullName evidence="1">Uncharacterized protein</fullName>
    </submittedName>
</protein>
<accession>A0A6C0BP25</accession>
<dbReference type="InterPro" id="IPR019734">
    <property type="entry name" value="TPR_rpt"/>
</dbReference>